<dbReference type="InterPro" id="IPR000601">
    <property type="entry name" value="PKD_dom"/>
</dbReference>
<dbReference type="CDD" id="cd00146">
    <property type="entry name" value="PKD"/>
    <property type="match status" value="1"/>
</dbReference>
<dbReference type="CDD" id="cd08983">
    <property type="entry name" value="GH43_Bt3655-like"/>
    <property type="match status" value="1"/>
</dbReference>
<gene>
    <name evidence="11" type="ORF">ADL15_34325</name>
</gene>
<dbReference type="GO" id="GO:0005975">
    <property type="term" value="P:carbohydrate metabolic process"/>
    <property type="evidence" value="ECO:0007669"/>
    <property type="project" value="InterPro"/>
</dbReference>
<dbReference type="InterPro" id="IPR013783">
    <property type="entry name" value="Ig-like_fold"/>
</dbReference>
<dbReference type="CDD" id="cd09004">
    <property type="entry name" value="GH43_bXyl-like"/>
    <property type="match status" value="1"/>
</dbReference>
<feature type="region of interest" description="Disordered" evidence="9">
    <location>
        <begin position="1555"/>
        <end position="1601"/>
    </location>
</feature>
<dbReference type="InterPro" id="IPR013320">
    <property type="entry name" value="ConA-like_dom_sf"/>
</dbReference>
<dbReference type="InterPro" id="IPR006558">
    <property type="entry name" value="LamG-like"/>
</dbReference>
<keyword evidence="6" id="KW-0326">Glycosidase</keyword>
<evidence type="ECO:0000256" key="9">
    <source>
        <dbReference type="SAM" id="MobiDB-lite"/>
    </source>
</evidence>
<feature type="active site" description="Proton donor" evidence="7">
    <location>
        <position position="1236"/>
    </location>
</feature>
<comment type="pathway">
    <text evidence="1">Glycan metabolism; L-arabinan degradation.</text>
</comment>
<keyword evidence="4 11" id="KW-0378">Hydrolase</keyword>
<dbReference type="Proteomes" id="UP000053244">
    <property type="component" value="Unassembled WGS sequence"/>
</dbReference>
<dbReference type="Pfam" id="PF18911">
    <property type="entry name" value="PKD_4"/>
    <property type="match status" value="1"/>
</dbReference>
<keyword evidence="12" id="KW-1185">Reference proteome</keyword>
<feature type="active site" description="Proton acceptor" evidence="7">
    <location>
        <position position="1070"/>
    </location>
</feature>
<keyword evidence="3" id="KW-0732">Signal</keyword>
<dbReference type="PANTHER" id="PTHR43301">
    <property type="entry name" value="ARABINAN ENDO-1,5-ALPHA-L-ARABINOSIDASE"/>
    <property type="match status" value="1"/>
</dbReference>
<organism evidence="11 12">
    <name type="scientific">Actinoplanes awajinensis subsp. mycoplanecinus</name>
    <dbReference type="NCBI Taxonomy" id="135947"/>
    <lineage>
        <taxon>Bacteria</taxon>
        <taxon>Bacillati</taxon>
        <taxon>Actinomycetota</taxon>
        <taxon>Actinomycetes</taxon>
        <taxon>Micromonosporales</taxon>
        <taxon>Micromonosporaceae</taxon>
        <taxon>Actinoplanes</taxon>
    </lineage>
</organism>
<evidence type="ECO:0000256" key="4">
    <source>
        <dbReference type="ARBA" id="ARBA00022801"/>
    </source>
</evidence>
<evidence type="ECO:0000256" key="8">
    <source>
        <dbReference type="PIRSR" id="PIRSR606710-2"/>
    </source>
</evidence>
<comment type="caution">
    <text evidence="11">The sequence shown here is derived from an EMBL/GenBank/DDBJ whole genome shotgun (WGS) entry which is preliminary data.</text>
</comment>
<sequence length="1701" mass="176600">MLTGVLVTETPATAAPAATRDAARDAGQAAADVTDGLLLWYKLDEKSGTVATDASGHGRDGAVQAATWSGAQGLTFDGATTSVKAPNDLMSNLDAITVAFDVKIDSAQATPYFLYGFGNTDNATGYGNGYLFATGDGFRNAVSLSNWSGEQNTRPATGRNLVRNAWKHVAYTQTGTTGTLYEDGVAVGTNTAISIRPGAIGGGTTTANYFGRSLYTGDRHFKGGMRDIRVFDRAITADEVNTLATPANTAAVAADQSTLDLGDTSALTANLNLPSTAPNDSGLSWATSDPAVITAAGQVTRPRAGEPDAHATLTATVTRGTVTATKTFAIAVRAELDDAATAAAAASALIVRNADDVRGNLALPGSGAAGTTVTWTSSDPAVLAPSGEVHRPAHGAGDTTVTLTATVTKGSAAATREFTAKVPALPAAEPLKGYLFSYFTGEGYADGEQIYHALSNGNDALSWREVNAGQPVLTSTLGTKGLRDPFIIRSPEGDKFYQIATDLKIYGNGDWDASQRSGSKSIMVWESTDLVTWTNQRLVKVSPDTAGNTWAPEAFYDKKLGAYVVFWASKLYDAADTGHTGTTYNRMMYATTRDFYTFSEPQVWKDPGYSVIDSTVVEHNGEYYRFTKDERNNSSSSPCSKYIIEEKSTDLLDLGYDFVAECIGSSALSRGEGPLIFKSNTPSSDGKDKWYLFIDEYGGRGYVPFSTTDLDSGQWTAETGYTLPSRPRHGTVLPVTQAEYDRISAKYEEPPATPGLRLRYQFDETGGTVARDSSGNGFNGAFNREPAFTSGVDGGAVSLAGGAASSGTAPYVTIPNGVLKGATSATVSLWAKWTASTTVNQWIYGLGPDSTKYLFTTPANGGSLLYSAITSGSWSAESKLPGAATLPGGSWQHLAVTVDGPAGTAAMYLNGRRVAAATGVTVKPGDLYDASKAYSGYIGKSLYSADPYFAGSVDDFRIYNTALTGPEILALAGKGTSLGAVTLPQLKADAIVDDAAGTVKLPVAEGTDVTALAPQFTLASGATISPASGTARDFSSSQSYEIVGGDGAKRTWTVTAVVMKSPVLPGLNADPNITVFGDTFWIYPTTDGFAGWSGTQFHAFSSTDLVHWTDHGVILDLGPDVTWADDSAWAPAIATRNGKYYLYFSGGLSSGNTAKQLGVAVADNPAGPFRDALGKPLVAAGSHSGQMIDSAVFTDDDGKSYLYWGNGSSYQVPLNDDMTSFDPALVKTYKPANYNEGSFVVKRNATYYFMWSENDTRSADYRVAYATGNSPTGPWSDRVGVILQKDASLGILGTGHHSVVRAPNSDDWYIAYHRFAIPGGDGTHRETTIDRLEFTADGAITPVVPTLESVNPVTVAHAGEDATGAEGSAITLTGIVSNTANRPTWTVPDGTPCSFADPHAATTTVTCTDDGTFAVTLTAGGSHDTARLTVANVPPTVTAPGGHPAPEAPFATGTPINFSVPVTDAGAHDTLSCTASWGDGRSTPGTVSGGVCTVSHVYATGGVFQPTLTARDDDGAAATVTLPYVVTYATGSGQAAGSGWLTAAPGSVPGNRVGGTVDLAFSAGPSPTGSPSSGPPSTASSSGAPLTGAPTTSSSSAAGSSSAGSTWIRFAAGDLLFQSTSQSPAVIAGKTATYTGTGTVNGAGSYRFQVTAVEGTGRLADRLAIHIWSARTGKPVFNLTNHGPARLTGGGIVITPKKHHH</sequence>
<dbReference type="SMART" id="SM00560">
    <property type="entry name" value="LamGL"/>
    <property type="match status" value="1"/>
</dbReference>
<evidence type="ECO:0000256" key="5">
    <source>
        <dbReference type="ARBA" id="ARBA00023157"/>
    </source>
</evidence>
<accession>A0A117MP12</accession>
<dbReference type="Gene3D" id="2.60.40.1080">
    <property type="match status" value="1"/>
</dbReference>
<dbReference type="SUPFAM" id="SSF75005">
    <property type="entry name" value="Arabinanase/levansucrase/invertase"/>
    <property type="match status" value="2"/>
</dbReference>
<dbReference type="Gene3D" id="2.60.40.10">
    <property type="entry name" value="Immunoglobulins"/>
    <property type="match status" value="1"/>
</dbReference>
<dbReference type="Gene3D" id="2.60.120.200">
    <property type="match status" value="2"/>
</dbReference>
<protein>
    <submittedName>
        <fullName evidence="11">Hydrolase</fullName>
    </submittedName>
</protein>
<feature type="domain" description="LamG-like jellyroll fold" evidence="10">
    <location>
        <begin position="823"/>
        <end position="966"/>
    </location>
</feature>
<dbReference type="Gene3D" id="2.60.40.2340">
    <property type="match status" value="1"/>
</dbReference>
<comment type="similarity">
    <text evidence="2">Belongs to the glycosyl hydrolase 43 family.</text>
</comment>
<dbReference type="SUPFAM" id="SSF49899">
    <property type="entry name" value="Concanavalin A-like lectins/glucanases"/>
    <property type="match status" value="2"/>
</dbReference>
<dbReference type="GO" id="GO:0004553">
    <property type="term" value="F:hydrolase activity, hydrolyzing O-glycosyl compounds"/>
    <property type="evidence" value="ECO:0007669"/>
    <property type="project" value="InterPro"/>
</dbReference>
<dbReference type="PANTHER" id="PTHR43301:SF3">
    <property type="entry name" value="ARABINAN ENDO-1,5-ALPHA-L-ARABINOSIDASE A-RELATED"/>
    <property type="match status" value="1"/>
</dbReference>
<reference evidence="11 12" key="1">
    <citation type="submission" date="2015-10" db="EMBL/GenBank/DDBJ databases">
        <authorList>
            <person name="Gilbert D.G."/>
        </authorList>
    </citation>
    <scope>NUCLEOTIDE SEQUENCE [LARGE SCALE GENOMIC DNA]</scope>
    <source>
        <strain evidence="11 12">NRRL B-16712</strain>
    </source>
</reference>
<dbReference type="Pfam" id="PF04616">
    <property type="entry name" value="Glyco_hydro_43"/>
    <property type="match status" value="2"/>
</dbReference>
<dbReference type="InterPro" id="IPR050727">
    <property type="entry name" value="GH43_arabinanases"/>
</dbReference>
<dbReference type="Gene3D" id="2.115.10.20">
    <property type="entry name" value="Glycosyl hydrolase domain, family 43"/>
    <property type="match status" value="2"/>
</dbReference>
<dbReference type="SUPFAM" id="SSF49299">
    <property type="entry name" value="PKD domain"/>
    <property type="match status" value="1"/>
</dbReference>
<keyword evidence="5" id="KW-1015">Disulfide bond</keyword>
<feature type="site" description="Important for catalytic activity, responsible for pKa modulation of the active site Glu and correct orientation of both the proton donor and substrate" evidence="8">
    <location>
        <position position="1189"/>
    </location>
</feature>
<dbReference type="InterPro" id="IPR035986">
    <property type="entry name" value="PKD_dom_sf"/>
</dbReference>
<evidence type="ECO:0000256" key="7">
    <source>
        <dbReference type="PIRSR" id="PIRSR606710-1"/>
    </source>
</evidence>
<evidence type="ECO:0000259" key="10">
    <source>
        <dbReference type="SMART" id="SM00560"/>
    </source>
</evidence>
<dbReference type="EMBL" id="LLZH01000294">
    <property type="protein sequence ID" value="KUL27907.1"/>
    <property type="molecule type" value="Genomic_DNA"/>
</dbReference>
<dbReference type="InterPro" id="IPR006710">
    <property type="entry name" value="Glyco_hydro_43"/>
</dbReference>
<evidence type="ECO:0000256" key="3">
    <source>
        <dbReference type="ARBA" id="ARBA00022729"/>
    </source>
</evidence>
<dbReference type="InterPro" id="IPR023296">
    <property type="entry name" value="Glyco_hydro_beta-prop_sf"/>
</dbReference>
<evidence type="ECO:0000256" key="6">
    <source>
        <dbReference type="ARBA" id="ARBA00023295"/>
    </source>
</evidence>
<dbReference type="InterPro" id="IPR046780">
    <property type="entry name" value="aBig_2"/>
</dbReference>
<evidence type="ECO:0000256" key="1">
    <source>
        <dbReference type="ARBA" id="ARBA00004834"/>
    </source>
</evidence>
<evidence type="ECO:0000313" key="11">
    <source>
        <dbReference type="EMBL" id="KUL27907.1"/>
    </source>
</evidence>
<dbReference type="Pfam" id="PF20578">
    <property type="entry name" value="aBig_2"/>
    <property type="match status" value="2"/>
</dbReference>
<evidence type="ECO:0000313" key="12">
    <source>
        <dbReference type="Proteomes" id="UP000053244"/>
    </source>
</evidence>
<dbReference type="Pfam" id="PF13385">
    <property type="entry name" value="Laminin_G_3"/>
    <property type="match status" value="2"/>
</dbReference>
<feature type="compositionally biased region" description="Low complexity" evidence="9">
    <location>
        <begin position="1562"/>
        <end position="1601"/>
    </location>
</feature>
<name>A0A117MP12_9ACTN</name>
<evidence type="ECO:0000256" key="2">
    <source>
        <dbReference type="ARBA" id="ARBA00009865"/>
    </source>
</evidence>
<proteinExistence type="inferred from homology"/>